<sequence>MSPNRLRRRAKWKEAKNGLPPNTRLDHRIIAPGIGGNLVGITVYDRVRSYHSINHTGNGYDPQLDASTWTDLLRVPTVRQSREDTINSSSNAARTTGLRVYLLVSSAAKDDSVSFDDLRSYLCALSEEKFPSVDADREQGLEAGKVVSQSQDTPRSAAANSNACIANPAVWGIGPARAVVAAISEPKIFVNQLACSCSRVDLDRMEVATFVYQMGYNGMEAGEVATVRQES</sequence>
<keyword evidence="2" id="KW-1185">Reference proteome</keyword>
<evidence type="ECO:0000313" key="1">
    <source>
        <dbReference type="EMBL" id="KAK0459200.1"/>
    </source>
</evidence>
<comment type="caution">
    <text evidence="1">The sequence shown here is derived from an EMBL/GenBank/DDBJ whole genome shotgun (WGS) entry which is preliminary data.</text>
</comment>
<dbReference type="EMBL" id="JAUEPS010000015">
    <property type="protein sequence ID" value="KAK0459200.1"/>
    <property type="molecule type" value="Genomic_DNA"/>
</dbReference>
<dbReference type="AlphaFoldDB" id="A0AA39N6L2"/>
<dbReference type="GeneID" id="85353099"/>
<reference evidence="1" key="1">
    <citation type="submission" date="2023-06" db="EMBL/GenBank/DDBJ databases">
        <authorList>
            <consortium name="Lawrence Berkeley National Laboratory"/>
            <person name="Ahrendt S."/>
            <person name="Sahu N."/>
            <person name="Indic B."/>
            <person name="Wong-Bajracharya J."/>
            <person name="Merenyi Z."/>
            <person name="Ke H.-M."/>
            <person name="Monk M."/>
            <person name="Kocsube S."/>
            <person name="Drula E."/>
            <person name="Lipzen A."/>
            <person name="Balint B."/>
            <person name="Henrissat B."/>
            <person name="Andreopoulos B."/>
            <person name="Martin F.M."/>
            <person name="Harder C.B."/>
            <person name="Rigling D."/>
            <person name="Ford K.L."/>
            <person name="Foster G.D."/>
            <person name="Pangilinan J."/>
            <person name="Papanicolaou A."/>
            <person name="Barry K."/>
            <person name="LaButti K."/>
            <person name="Viragh M."/>
            <person name="Koriabine M."/>
            <person name="Yan M."/>
            <person name="Riley R."/>
            <person name="Champramary S."/>
            <person name="Plett K.L."/>
            <person name="Tsai I.J."/>
            <person name="Slot J."/>
            <person name="Sipos G."/>
            <person name="Plett J."/>
            <person name="Nagy L.G."/>
            <person name="Grigoriev I.V."/>
        </authorList>
    </citation>
    <scope>NUCLEOTIDE SEQUENCE</scope>
    <source>
        <strain evidence="1">CCBAS 213</strain>
    </source>
</reference>
<accession>A0AA39N6L2</accession>
<organism evidence="1 2">
    <name type="scientific">Armillaria tabescens</name>
    <name type="common">Ringless honey mushroom</name>
    <name type="synonym">Agaricus tabescens</name>
    <dbReference type="NCBI Taxonomy" id="1929756"/>
    <lineage>
        <taxon>Eukaryota</taxon>
        <taxon>Fungi</taxon>
        <taxon>Dikarya</taxon>
        <taxon>Basidiomycota</taxon>
        <taxon>Agaricomycotina</taxon>
        <taxon>Agaricomycetes</taxon>
        <taxon>Agaricomycetidae</taxon>
        <taxon>Agaricales</taxon>
        <taxon>Marasmiineae</taxon>
        <taxon>Physalacriaceae</taxon>
        <taxon>Desarmillaria</taxon>
    </lineage>
</organism>
<protein>
    <submittedName>
        <fullName evidence="1">Uncharacterized protein</fullName>
    </submittedName>
</protein>
<evidence type="ECO:0000313" key="2">
    <source>
        <dbReference type="Proteomes" id="UP001175211"/>
    </source>
</evidence>
<dbReference type="Proteomes" id="UP001175211">
    <property type="component" value="Unassembled WGS sequence"/>
</dbReference>
<proteinExistence type="predicted"/>
<dbReference type="RefSeq" id="XP_060331426.1">
    <property type="nucleotide sequence ID" value="XM_060469551.1"/>
</dbReference>
<name>A0AA39N6L2_ARMTA</name>
<gene>
    <name evidence="1" type="ORF">EV420DRAFT_1479214</name>
</gene>